<dbReference type="AlphaFoldDB" id="A0A9D6LNJ6"/>
<feature type="binding site" evidence="8">
    <location>
        <position position="689"/>
    </location>
    <ligand>
        <name>ATP</name>
        <dbReference type="ChEBI" id="CHEBI:30616"/>
    </ligand>
</feature>
<reference evidence="12" key="1">
    <citation type="submission" date="2020-07" db="EMBL/GenBank/DDBJ databases">
        <title>Huge and variable diversity of episymbiotic CPR bacteria and DPANN archaea in groundwater ecosystems.</title>
        <authorList>
            <person name="He C.Y."/>
            <person name="Keren R."/>
            <person name="Whittaker M."/>
            <person name="Farag I.F."/>
            <person name="Doudna J."/>
            <person name="Cate J.H.D."/>
            <person name="Banfield J.F."/>
        </authorList>
    </citation>
    <scope>NUCLEOTIDE SEQUENCE</scope>
    <source>
        <strain evidence="12">NC_groundwater_972_Pr1_S-0.2um_49_27</strain>
    </source>
</reference>
<dbReference type="SUPFAM" id="SSF47323">
    <property type="entry name" value="Anticodon-binding domain of a subclass of class I aminoacyl-tRNA synthetases"/>
    <property type="match status" value="1"/>
</dbReference>
<dbReference type="PANTHER" id="PTHR43740">
    <property type="entry name" value="LEUCYL-TRNA SYNTHETASE"/>
    <property type="match status" value="1"/>
</dbReference>
<protein>
    <recommendedName>
        <fullName evidence="8">Leucine--tRNA ligase</fullName>
        <ecNumber evidence="8">6.1.1.4</ecNumber>
    </recommendedName>
    <alternativeName>
        <fullName evidence="8">Leucyl-tRNA synthetase</fullName>
        <shortName evidence="8">LeuRS</shortName>
    </alternativeName>
</protein>
<dbReference type="InterPro" id="IPR014729">
    <property type="entry name" value="Rossmann-like_a/b/a_fold"/>
</dbReference>
<comment type="catalytic activity">
    <reaction evidence="7 8">
        <text>tRNA(Leu) + L-leucine + ATP = L-leucyl-tRNA(Leu) + AMP + diphosphate</text>
        <dbReference type="Rhea" id="RHEA:11688"/>
        <dbReference type="Rhea" id="RHEA-COMP:9613"/>
        <dbReference type="Rhea" id="RHEA-COMP:9622"/>
        <dbReference type="ChEBI" id="CHEBI:30616"/>
        <dbReference type="ChEBI" id="CHEBI:33019"/>
        <dbReference type="ChEBI" id="CHEBI:57427"/>
        <dbReference type="ChEBI" id="CHEBI:78442"/>
        <dbReference type="ChEBI" id="CHEBI:78494"/>
        <dbReference type="ChEBI" id="CHEBI:456215"/>
        <dbReference type="EC" id="6.1.1.4"/>
    </reaction>
</comment>
<gene>
    <name evidence="8" type="primary">leuS</name>
    <name evidence="12" type="ORF">HY220_03350</name>
</gene>
<dbReference type="InterPro" id="IPR002302">
    <property type="entry name" value="Leu-tRNA-ligase"/>
</dbReference>
<dbReference type="SUPFAM" id="SSF52374">
    <property type="entry name" value="Nucleotidylyl transferase"/>
    <property type="match status" value="1"/>
</dbReference>
<keyword evidence="4 8" id="KW-0067">ATP-binding</keyword>
<comment type="similarity">
    <text evidence="1 8">Belongs to the class-I aminoacyl-tRNA synthetase family.</text>
</comment>
<evidence type="ECO:0000256" key="7">
    <source>
        <dbReference type="ARBA" id="ARBA00047469"/>
    </source>
</evidence>
<dbReference type="Pfam" id="PF13603">
    <property type="entry name" value="tRNA-synt_1_2"/>
    <property type="match status" value="1"/>
</dbReference>
<dbReference type="PANTHER" id="PTHR43740:SF2">
    <property type="entry name" value="LEUCINE--TRNA LIGASE, MITOCHONDRIAL"/>
    <property type="match status" value="1"/>
</dbReference>
<dbReference type="GO" id="GO:0005524">
    <property type="term" value="F:ATP binding"/>
    <property type="evidence" value="ECO:0007669"/>
    <property type="project" value="UniProtKB-UniRule"/>
</dbReference>
<dbReference type="Gene3D" id="3.40.50.620">
    <property type="entry name" value="HUPs"/>
    <property type="match status" value="2"/>
</dbReference>
<dbReference type="SUPFAM" id="SSF50677">
    <property type="entry name" value="ValRS/IleRS/LeuRS editing domain"/>
    <property type="match status" value="1"/>
</dbReference>
<keyword evidence="3 8" id="KW-0547">Nucleotide-binding</keyword>
<dbReference type="Pfam" id="PF08264">
    <property type="entry name" value="Anticodon_1"/>
    <property type="match status" value="1"/>
</dbReference>
<dbReference type="EC" id="6.1.1.4" evidence="8"/>
<evidence type="ECO:0000259" key="10">
    <source>
        <dbReference type="Pfam" id="PF08264"/>
    </source>
</evidence>
<dbReference type="GO" id="GO:0006429">
    <property type="term" value="P:leucyl-tRNA aminoacylation"/>
    <property type="evidence" value="ECO:0007669"/>
    <property type="project" value="UniProtKB-UniRule"/>
</dbReference>
<dbReference type="HAMAP" id="MF_00049_B">
    <property type="entry name" value="Leu_tRNA_synth_B"/>
    <property type="match status" value="1"/>
</dbReference>
<dbReference type="GO" id="GO:0004823">
    <property type="term" value="F:leucine-tRNA ligase activity"/>
    <property type="evidence" value="ECO:0007669"/>
    <property type="project" value="UniProtKB-UniRule"/>
</dbReference>
<evidence type="ECO:0000256" key="2">
    <source>
        <dbReference type="ARBA" id="ARBA00022598"/>
    </source>
</evidence>
<sequence>MRYNPAKIEKKWRKKWFKEKTYEPDLVRAKNPYYNLMMFPYPSAEGLHIGSVRTFTGVDIYGRFKRMQGHDVFEPIGLDGFGIHSENYALRINQHPMKLAKVTEKNFYRQLSEIGNAFAWRERLETYDPAYYQHTQWLFIQMFKHNLAYRKKAKVNWCPSCLTVLADEQVIAGKCERCGTPVVKKDLEQWFFKITDYAERLLANIEKLDWSDPIKTAQRNWIGKSEGAELEFRIKNHESSIKVFTTRPDTLFGATYMVLAPEHPLLANSTLQMANREAVEKYIQAAAQKSEIERTAAGKEKTGIEVKGVSAVNPANQEAIPIWISDYVLATYGTGAIMAVPAHDERDFEFAKKFKLPILQVIEPNSSFIVVISRSLNKNFYEQIQKFAKVTPGTGTWNGLNLIYTEEVGKVFDIAEKNFTSGPWYIHSEGPVKKILLHAADGKNERFDWGNKDEFRKAYEFGIKIEIKKEQLDFSDVYAAYIGEGVLINSGKFNGLKSEEAKWAITKAVGGEKKVQYRLRDWLISRQRYWGPPIPMIFCNDCGWQPVPDKDLPVKLPFIREFRPTGTGASPLASVKSFHQVKCPKCQGRARRETDVSDTFFDSAWYFLRYPSVHAKISKLEIPWDQEITRRWLPVDMYIGGAEHSVLHLLYSRFMTMALHDWGLVHFEEPFATFRAHGLITKNGAKMSKSKGNIVSPDSYMKAYGVDAIRLYLAFLAPLTEGGDFRDSGIRGITRFLMRVWNFYQDPKIKLARVSDEKIQKLVSQTIQKVSRDIQNLQYNTAISALMIAMSGFEKSPENVSKEDRMQFLKLLSPLAPFITEELWSIWKQKGTIHHSRWPEARVEKASDTAEFIIQINGKTRAILEFPRNISEAGISASLAKNNALAKFFIAPPKKVVFIPGRLINFVI</sequence>
<comment type="caution">
    <text evidence="12">The sequence shown here is derived from an EMBL/GenBank/DDBJ whole genome shotgun (WGS) entry which is preliminary data.</text>
</comment>
<dbReference type="InterPro" id="IPR009080">
    <property type="entry name" value="tRNAsynth_Ia_anticodon-bd"/>
</dbReference>
<dbReference type="FunFam" id="1.10.730.10:FF:000002">
    <property type="entry name" value="Leucine--tRNA ligase"/>
    <property type="match status" value="1"/>
</dbReference>
<evidence type="ECO:0000256" key="6">
    <source>
        <dbReference type="ARBA" id="ARBA00023146"/>
    </source>
</evidence>
<keyword evidence="8" id="KW-0963">Cytoplasm</keyword>
<feature type="domain" description="Aminoacyl-tRNA synthetase class Ia" evidence="9">
    <location>
        <begin position="519"/>
        <end position="719"/>
    </location>
</feature>
<evidence type="ECO:0000259" key="11">
    <source>
        <dbReference type="Pfam" id="PF13603"/>
    </source>
</evidence>
<evidence type="ECO:0000313" key="12">
    <source>
        <dbReference type="EMBL" id="MBI3627749.1"/>
    </source>
</evidence>
<dbReference type="Gene3D" id="3.90.740.10">
    <property type="entry name" value="Valyl/Leucyl/Isoleucyl-tRNA synthetase, editing domain"/>
    <property type="match status" value="1"/>
</dbReference>
<dbReference type="CDD" id="cd07958">
    <property type="entry name" value="Anticodon_Ia_Leu_BEm"/>
    <property type="match status" value="1"/>
</dbReference>
<evidence type="ECO:0000313" key="13">
    <source>
        <dbReference type="Proteomes" id="UP000808388"/>
    </source>
</evidence>
<feature type="domain" description="Leucyl-tRNA synthetase editing" evidence="11">
    <location>
        <begin position="219"/>
        <end position="367"/>
    </location>
</feature>
<accession>A0A9D6LNJ6</accession>
<proteinExistence type="inferred from homology"/>
<comment type="caution">
    <text evidence="8">Lacks conserved residue(s) required for the propagation of feature annotation.</text>
</comment>
<feature type="domain" description="Aminoacyl-tRNA synthetase class Ia" evidence="9">
    <location>
        <begin position="12"/>
        <end position="216"/>
    </location>
</feature>
<keyword evidence="6 8" id="KW-0030">Aminoacyl-tRNA synthetase</keyword>
<dbReference type="InterPro" id="IPR013155">
    <property type="entry name" value="M/V/L/I-tRNA-synth_anticd-bd"/>
</dbReference>
<dbReference type="InterPro" id="IPR009008">
    <property type="entry name" value="Val/Leu/Ile-tRNA-synth_edit"/>
</dbReference>
<dbReference type="Gene3D" id="1.10.730.10">
    <property type="entry name" value="Isoleucyl-tRNA Synthetase, Domain 1"/>
    <property type="match status" value="1"/>
</dbReference>
<evidence type="ECO:0000256" key="5">
    <source>
        <dbReference type="ARBA" id="ARBA00022917"/>
    </source>
</evidence>
<evidence type="ECO:0000256" key="3">
    <source>
        <dbReference type="ARBA" id="ARBA00022741"/>
    </source>
</evidence>
<dbReference type="InterPro" id="IPR025709">
    <property type="entry name" value="Leu_tRNA-synth_edit"/>
</dbReference>
<dbReference type="Gene3D" id="3.10.20.590">
    <property type="match status" value="1"/>
</dbReference>
<keyword evidence="2 8" id="KW-0436">Ligase</keyword>
<organism evidence="12 13">
    <name type="scientific">Candidatus Sungiibacteriota bacterium</name>
    <dbReference type="NCBI Taxonomy" id="2750080"/>
    <lineage>
        <taxon>Bacteria</taxon>
        <taxon>Candidatus Sungiibacteriota</taxon>
    </lineage>
</organism>
<dbReference type="GO" id="GO:0005829">
    <property type="term" value="C:cytosol"/>
    <property type="evidence" value="ECO:0007669"/>
    <property type="project" value="TreeGrafter"/>
</dbReference>
<dbReference type="Proteomes" id="UP000808388">
    <property type="component" value="Unassembled WGS sequence"/>
</dbReference>
<dbReference type="GO" id="GO:0002161">
    <property type="term" value="F:aminoacyl-tRNA deacylase activity"/>
    <property type="evidence" value="ECO:0007669"/>
    <property type="project" value="InterPro"/>
</dbReference>
<dbReference type="InterPro" id="IPR002300">
    <property type="entry name" value="aa-tRNA-synth_Ia"/>
</dbReference>
<dbReference type="EMBL" id="JACQCQ010000012">
    <property type="protein sequence ID" value="MBI3627749.1"/>
    <property type="molecule type" value="Genomic_DNA"/>
</dbReference>
<evidence type="ECO:0000259" key="9">
    <source>
        <dbReference type="Pfam" id="PF00133"/>
    </source>
</evidence>
<evidence type="ECO:0000256" key="1">
    <source>
        <dbReference type="ARBA" id="ARBA00005594"/>
    </source>
</evidence>
<feature type="domain" description="Methionyl/Valyl/Leucyl/Isoleucyl-tRNA synthetase anticodon-binding" evidence="10">
    <location>
        <begin position="757"/>
        <end position="871"/>
    </location>
</feature>
<comment type="subcellular location">
    <subcellularLocation>
        <location evidence="8">Cytoplasm</location>
    </subcellularLocation>
</comment>
<keyword evidence="5 8" id="KW-0648">Protein biosynthesis</keyword>
<evidence type="ECO:0000256" key="8">
    <source>
        <dbReference type="HAMAP-Rule" id="MF_00049"/>
    </source>
</evidence>
<evidence type="ECO:0000256" key="4">
    <source>
        <dbReference type="ARBA" id="ARBA00022840"/>
    </source>
</evidence>
<dbReference type="PRINTS" id="PR00985">
    <property type="entry name" value="TRNASYNTHLEU"/>
</dbReference>
<feature type="short sequence motif" description="'KMSKS' region" evidence="8">
    <location>
        <begin position="686"/>
        <end position="690"/>
    </location>
</feature>
<name>A0A9D6LNJ6_9BACT</name>
<dbReference type="Pfam" id="PF00133">
    <property type="entry name" value="tRNA-synt_1"/>
    <property type="match status" value="2"/>
</dbReference>